<dbReference type="SUPFAM" id="SSF51445">
    <property type="entry name" value="(Trans)glycosidases"/>
    <property type="match status" value="1"/>
</dbReference>
<reference evidence="6" key="1">
    <citation type="submission" date="2023-03" db="EMBL/GenBank/DDBJ databases">
        <title>Massive genome expansion in bonnet fungi (Mycena s.s.) driven by repeated elements and novel gene families across ecological guilds.</title>
        <authorList>
            <consortium name="Lawrence Berkeley National Laboratory"/>
            <person name="Harder C.B."/>
            <person name="Miyauchi S."/>
            <person name="Viragh M."/>
            <person name="Kuo A."/>
            <person name="Thoen E."/>
            <person name="Andreopoulos B."/>
            <person name="Lu D."/>
            <person name="Skrede I."/>
            <person name="Drula E."/>
            <person name="Henrissat B."/>
            <person name="Morin E."/>
            <person name="Kohler A."/>
            <person name="Barry K."/>
            <person name="LaButti K."/>
            <person name="Morin E."/>
            <person name="Salamov A."/>
            <person name="Lipzen A."/>
            <person name="Mereny Z."/>
            <person name="Hegedus B."/>
            <person name="Baldrian P."/>
            <person name="Stursova M."/>
            <person name="Weitz H."/>
            <person name="Taylor A."/>
            <person name="Grigoriev I.V."/>
            <person name="Nagy L.G."/>
            <person name="Martin F."/>
            <person name="Kauserud H."/>
        </authorList>
    </citation>
    <scope>NUCLEOTIDE SEQUENCE</scope>
    <source>
        <strain evidence="6">CBHHK200</strain>
    </source>
</reference>
<dbReference type="EMBL" id="JARJCM010000003">
    <property type="protein sequence ID" value="KAJ7046223.1"/>
    <property type="molecule type" value="Genomic_DNA"/>
</dbReference>
<evidence type="ECO:0000256" key="3">
    <source>
        <dbReference type="ARBA" id="ARBA00023295"/>
    </source>
</evidence>
<gene>
    <name evidence="6" type="ORF">C8F04DRAFT_1387829</name>
</gene>
<protein>
    <submittedName>
        <fullName evidence="6">Family 39 glycoside hydrolase</fullName>
    </submittedName>
</protein>
<dbReference type="AlphaFoldDB" id="A0AAD6XBG1"/>
<dbReference type="PRINTS" id="PR00745">
    <property type="entry name" value="GLHYDRLASE39"/>
</dbReference>
<dbReference type="GO" id="GO:0005975">
    <property type="term" value="P:carbohydrate metabolic process"/>
    <property type="evidence" value="ECO:0007669"/>
    <property type="project" value="InterPro"/>
</dbReference>
<dbReference type="Pfam" id="PF01229">
    <property type="entry name" value="Glyco_hydro_39"/>
    <property type="match status" value="1"/>
</dbReference>
<evidence type="ECO:0000256" key="1">
    <source>
        <dbReference type="ARBA" id="ARBA00008875"/>
    </source>
</evidence>
<keyword evidence="3" id="KW-0326">Glycosidase</keyword>
<dbReference type="InterPro" id="IPR017853">
    <property type="entry name" value="GH"/>
</dbReference>
<evidence type="ECO:0000259" key="5">
    <source>
        <dbReference type="Pfam" id="PF01229"/>
    </source>
</evidence>
<dbReference type="Gene3D" id="2.60.40.1500">
    <property type="entry name" value="Glycosyl hydrolase domain, family 39"/>
    <property type="match status" value="1"/>
</dbReference>
<comment type="similarity">
    <text evidence="1">Belongs to the glycosyl hydrolase 39 family.</text>
</comment>
<keyword evidence="2 6" id="KW-0378">Hydrolase</keyword>
<dbReference type="SUPFAM" id="SSF51011">
    <property type="entry name" value="Glycosyl hydrolase domain"/>
    <property type="match status" value="1"/>
</dbReference>
<dbReference type="PANTHER" id="PTHR12631:SF8">
    <property type="entry name" value="ALPHA-L-IDURONIDASE"/>
    <property type="match status" value="1"/>
</dbReference>
<comment type="caution">
    <text evidence="6">The sequence shown here is derived from an EMBL/GenBank/DDBJ whole genome shotgun (WGS) entry which is preliminary data.</text>
</comment>
<evidence type="ECO:0000313" key="6">
    <source>
        <dbReference type="EMBL" id="KAJ7046223.1"/>
    </source>
</evidence>
<evidence type="ECO:0000256" key="4">
    <source>
        <dbReference type="PIRSR" id="PIRSR600514-1"/>
    </source>
</evidence>
<dbReference type="Proteomes" id="UP001218188">
    <property type="component" value="Unassembled WGS sequence"/>
</dbReference>
<dbReference type="GO" id="GO:0004553">
    <property type="term" value="F:hydrolase activity, hydrolyzing O-glycosyl compounds"/>
    <property type="evidence" value="ECO:0007669"/>
    <property type="project" value="InterPro"/>
</dbReference>
<dbReference type="InterPro" id="IPR000514">
    <property type="entry name" value="Glyco_hydro_39"/>
</dbReference>
<accession>A0AAD6XBG1</accession>
<sequence>MNTRADSFPPTFADSSVARQVNISVSAGKTLGDLPNQFLALLTDLSFYTPASSILIPPSADIGLARQVNISVSASKILGDLPPVARFFGCDEPNYATYPDGRAVLSHLGNLGPHQTYFRTHNLLTTCDPSSETTPHRLKWGCTDAYTEDADGRPIYNFTTTDLIFDAYLENGVKPYVQTGFMPKALSTHPDPYSFEFDGGASANNIFTGWSNPPTSWEKWGELIYRWAKHCVERYGAAEVESWYWEVWNEPNIAYWNGTEEEYFMLYDYAVDGILRALPSATVGGPEVAGGASGDWLGLFLDHTLNGQNAATNATGSPIDFISFHAKGSPIFINATDSVPGHLQMNMATALQNVNDAFSVIQSFGALNHLPIFIGEDDPDSCAACISPNVDYRNGLIYPSYTAAAFTREIDLAVQYGVNLTGALTWAFEYDDHPYFDGFRVLSTNQIDKPILNIFRMFGMMQGTRLEANSTGQARLDDVLANSVKGELSDVGVLASMSAEGDKLALIIWNYHDNALPQPDAEISLRISDVFPGRSAVELTHYRIDETHSNAFSAWLDLGSPQAPTQEQIVGLKADGMLQMLHSLSTLKLKDGIADIEFELPIHSVSLLVIE</sequence>
<dbReference type="PANTHER" id="PTHR12631">
    <property type="entry name" value="ALPHA-L-IDURONIDASE"/>
    <property type="match status" value="1"/>
</dbReference>
<evidence type="ECO:0000256" key="2">
    <source>
        <dbReference type="ARBA" id="ARBA00022801"/>
    </source>
</evidence>
<keyword evidence="7" id="KW-1185">Reference proteome</keyword>
<name>A0AAD6XBG1_9AGAR</name>
<dbReference type="InterPro" id="IPR051923">
    <property type="entry name" value="Glycosyl_Hydrolase_39"/>
</dbReference>
<proteinExistence type="inferred from homology"/>
<feature type="domain" description="Glycosyl hydrolases family 39 N-terminal catalytic" evidence="5">
    <location>
        <begin position="144"/>
        <end position="573"/>
    </location>
</feature>
<dbReference type="Gene3D" id="3.20.20.80">
    <property type="entry name" value="Glycosidases"/>
    <property type="match status" value="1"/>
</dbReference>
<feature type="active site" description="Proton donor" evidence="4">
    <location>
        <position position="250"/>
    </location>
</feature>
<organism evidence="6 7">
    <name type="scientific">Mycena alexandri</name>
    <dbReference type="NCBI Taxonomy" id="1745969"/>
    <lineage>
        <taxon>Eukaryota</taxon>
        <taxon>Fungi</taxon>
        <taxon>Dikarya</taxon>
        <taxon>Basidiomycota</taxon>
        <taxon>Agaricomycotina</taxon>
        <taxon>Agaricomycetes</taxon>
        <taxon>Agaricomycetidae</taxon>
        <taxon>Agaricales</taxon>
        <taxon>Marasmiineae</taxon>
        <taxon>Mycenaceae</taxon>
        <taxon>Mycena</taxon>
    </lineage>
</organism>
<dbReference type="InterPro" id="IPR049166">
    <property type="entry name" value="GH39_cat"/>
</dbReference>
<evidence type="ECO:0000313" key="7">
    <source>
        <dbReference type="Proteomes" id="UP001218188"/>
    </source>
</evidence>